<reference evidence="1" key="1">
    <citation type="submission" date="2016-10" db="EMBL/GenBank/DDBJ databases">
        <authorList>
            <person name="de Groot N.N."/>
        </authorList>
    </citation>
    <scope>NUCLEOTIDE SEQUENCE</scope>
</reference>
<dbReference type="AlphaFoldDB" id="A0A1W1D609"/>
<gene>
    <name evidence="1" type="ORF">MNB_SUP05-10-206</name>
</gene>
<dbReference type="EMBL" id="FPHQ01000016">
    <property type="protein sequence ID" value="SFV76028.1"/>
    <property type="molecule type" value="Genomic_DNA"/>
</dbReference>
<evidence type="ECO:0000313" key="1">
    <source>
        <dbReference type="EMBL" id="SFV76028.1"/>
    </source>
</evidence>
<accession>A0A1W1D609</accession>
<name>A0A1W1D609_9ZZZZ</name>
<protein>
    <submittedName>
        <fullName evidence="1">Uncharacterized protein</fullName>
    </submittedName>
</protein>
<sequence length="37" mass="3603">MSLSATSAAAMIIVGPVTSTVSATVEALEILPAVSIT</sequence>
<proteinExistence type="predicted"/>
<organism evidence="1">
    <name type="scientific">hydrothermal vent metagenome</name>
    <dbReference type="NCBI Taxonomy" id="652676"/>
    <lineage>
        <taxon>unclassified sequences</taxon>
        <taxon>metagenomes</taxon>
        <taxon>ecological metagenomes</taxon>
    </lineage>
</organism>